<dbReference type="PANTHER" id="PTHR43499">
    <property type="entry name" value="ABC TRANSPORTER I FAMILY MEMBER 1"/>
    <property type="match status" value="1"/>
</dbReference>
<dbReference type="GO" id="GO:0016887">
    <property type="term" value="F:ATP hydrolysis activity"/>
    <property type="evidence" value="ECO:0007669"/>
    <property type="project" value="InterPro"/>
</dbReference>
<dbReference type="Gene3D" id="3.40.50.300">
    <property type="entry name" value="P-loop containing nucleotide triphosphate hydrolases"/>
    <property type="match status" value="1"/>
</dbReference>
<dbReference type="GO" id="GO:0022857">
    <property type="term" value="F:transmembrane transporter activity"/>
    <property type="evidence" value="ECO:0007669"/>
    <property type="project" value="InterPro"/>
</dbReference>
<dbReference type="EMBL" id="UINC01001148">
    <property type="protein sequence ID" value="SUZ72243.1"/>
    <property type="molecule type" value="Genomic_DNA"/>
</dbReference>
<dbReference type="GO" id="GO:0005524">
    <property type="term" value="F:ATP binding"/>
    <property type="evidence" value="ECO:0007669"/>
    <property type="project" value="UniProtKB-KW"/>
</dbReference>
<reference evidence="8" key="1">
    <citation type="submission" date="2018-05" db="EMBL/GenBank/DDBJ databases">
        <authorList>
            <person name="Lanie J.A."/>
            <person name="Ng W.-L."/>
            <person name="Kazmierczak K.M."/>
            <person name="Andrzejewski T.M."/>
            <person name="Davidsen T.M."/>
            <person name="Wayne K.J."/>
            <person name="Tettelin H."/>
            <person name="Glass J.I."/>
            <person name="Rusch D."/>
            <person name="Podicherti R."/>
            <person name="Tsui H.-C.T."/>
            <person name="Winkler M.E."/>
        </authorList>
    </citation>
    <scope>NUCLEOTIDE SEQUENCE</scope>
</reference>
<proteinExistence type="predicted"/>
<dbReference type="NCBIfam" id="TIGR01189">
    <property type="entry name" value="ccmA"/>
    <property type="match status" value="1"/>
</dbReference>
<keyword evidence="1" id="KW-0813">Transport</keyword>
<dbReference type="InterPro" id="IPR003593">
    <property type="entry name" value="AAA+_ATPase"/>
</dbReference>
<keyword evidence="2" id="KW-0547">Nucleotide-binding</keyword>
<evidence type="ECO:0000256" key="2">
    <source>
        <dbReference type="ARBA" id="ARBA00022741"/>
    </source>
</evidence>
<dbReference type="PROSITE" id="PS50893">
    <property type="entry name" value="ABC_TRANSPORTER_2"/>
    <property type="match status" value="1"/>
</dbReference>
<dbReference type="InterPro" id="IPR003439">
    <property type="entry name" value="ABC_transporter-like_ATP-bd"/>
</dbReference>
<dbReference type="SMART" id="SM00382">
    <property type="entry name" value="AAA"/>
    <property type="match status" value="1"/>
</dbReference>
<sequence>MLKIENLSCQRSNDLVFNDLSFEVSKGTNTEIIGSNGSGKTSLLKCILGLIEKKQGKISWKQKPIEETRTFFLKSCFYQGHQLALKNNFTVFENLKFSHSIFNSNEEKIMSSLKEVDLFEYRERTSSDLSMGQLKRLAIAKWLLDEHELYLIDEPFASLDQEGILLVSSIIKKLNSKGCSFLFTSHTSSNIDSREILLDNYS</sequence>
<dbReference type="AlphaFoldDB" id="A0A381Q3R4"/>
<dbReference type="InterPro" id="IPR005895">
    <property type="entry name" value="ABC_transptr_haem_export_CcmA"/>
</dbReference>
<protein>
    <recommendedName>
        <fullName evidence="7">ABC transporter domain-containing protein</fullName>
    </recommendedName>
</protein>
<dbReference type="InterPro" id="IPR027417">
    <property type="entry name" value="P-loop_NTPase"/>
</dbReference>
<evidence type="ECO:0000313" key="8">
    <source>
        <dbReference type="EMBL" id="SUZ72243.1"/>
    </source>
</evidence>
<name>A0A381Q3R4_9ZZZZ</name>
<evidence type="ECO:0000256" key="5">
    <source>
        <dbReference type="ARBA" id="ARBA00022967"/>
    </source>
</evidence>
<keyword evidence="6" id="KW-0472">Membrane</keyword>
<keyword evidence="4" id="KW-0067">ATP-binding</keyword>
<accession>A0A381Q3R4</accession>
<dbReference type="Pfam" id="PF00005">
    <property type="entry name" value="ABC_tran"/>
    <property type="match status" value="1"/>
</dbReference>
<evidence type="ECO:0000259" key="7">
    <source>
        <dbReference type="PROSITE" id="PS50893"/>
    </source>
</evidence>
<dbReference type="PANTHER" id="PTHR43499:SF1">
    <property type="entry name" value="ABC TRANSPORTER I FAMILY MEMBER 1"/>
    <property type="match status" value="1"/>
</dbReference>
<dbReference type="SUPFAM" id="SSF52540">
    <property type="entry name" value="P-loop containing nucleoside triphosphate hydrolases"/>
    <property type="match status" value="1"/>
</dbReference>
<keyword evidence="5" id="KW-1278">Translocase</keyword>
<evidence type="ECO:0000256" key="3">
    <source>
        <dbReference type="ARBA" id="ARBA00022748"/>
    </source>
</evidence>
<keyword evidence="3" id="KW-0201">Cytochrome c-type biogenesis</keyword>
<evidence type="ECO:0000256" key="6">
    <source>
        <dbReference type="ARBA" id="ARBA00023136"/>
    </source>
</evidence>
<evidence type="ECO:0000256" key="4">
    <source>
        <dbReference type="ARBA" id="ARBA00022840"/>
    </source>
</evidence>
<organism evidence="8">
    <name type="scientific">marine metagenome</name>
    <dbReference type="NCBI Taxonomy" id="408172"/>
    <lineage>
        <taxon>unclassified sequences</taxon>
        <taxon>metagenomes</taxon>
        <taxon>ecological metagenomes</taxon>
    </lineage>
</organism>
<dbReference type="GO" id="GO:0017004">
    <property type="term" value="P:cytochrome complex assembly"/>
    <property type="evidence" value="ECO:0007669"/>
    <property type="project" value="UniProtKB-KW"/>
</dbReference>
<evidence type="ECO:0000256" key="1">
    <source>
        <dbReference type="ARBA" id="ARBA00022448"/>
    </source>
</evidence>
<gene>
    <name evidence="8" type="ORF">METZ01_LOCUS25097</name>
</gene>
<feature type="domain" description="ABC transporter" evidence="7">
    <location>
        <begin position="2"/>
        <end position="200"/>
    </location>
</feature>